<comment type="caution">
    <text evidence="2">The sequence shown here is derived from an EMBL/GenBank/DDBJ whole genome shotgun (WGS) entry which is preliminary data.</text>
</comment>
<dbReference type="Proteomes" id="UP001175271">
    <property type="component" value="Unassembled WGS sequence"/>
</dbReference>
<feature type="compositionally biased region" description="Low complexity" evidence="1">
    <location>
        <begin position="196"/>
        <end position="210"/>
    </location>
</feature>
<organism evidence="2 3">
    <name type="scientific">Steinernema hermaphroditum</name>
    <dbReference type="NCBI Taxonomy" id="289476"/>
    <lineage>
        <taxon>Eukaryota</taxon>
        <taxon>Metazoa</taxon>
        <taxon>Ecdysozoa</taxon>
        <taxon>Nematoda</taxon>
        <taxon>Chromadorea</taxon>
        <taxon>Rhabditida</taxon>
        <taxon>Tylenchina</taxon>
        <taxon>Panagrolaimomorpha</taxon>
        <taxon>Strongyloidoidea</taxon>
        <taxon>Steinernematidae</taxon>
        <taxon>Steinernema</taxon>
    </lineage>
</organism>
<gene>
    <name evidence="2" type="ORF">QR680_014351</name>
</gene>
<protein>
    <recommendedName>
        <fullName evidence="4">C2 domain-containing protein</fullName>
    </recommendedName>
</protein>
<dbReference type="AlphaFoldDB" id="A0AA39IB95"/>
<proteinExistence type="predicted"/>
<name>A0AA39IB95_9BILA</name>
<keyword evidence="3" id="KW-1185">Reference proteome</keyword>
<dbReference type="EMBL" id="JAUCMV010000002">
    <property type="protein sequence ID" value="KAK0419829.1"/>
    <property type="molecule type" value="Genomic_DNA"/>
</dbReference>
<feature type="region of interest" description="Disordered" evidence="1">
    <location>
        <begin position="186"/>
        <end position="258"/>
    </location>
</feature>
<dbReference type="SUPFAM" id="SSF49562">
    <property type="entry name" value="C2 domain (Calcium/lipid-binding domain, CaLB)"/>
    <property type="match status" value="1"/>
</dbReference>
<evidence type="ECO:0000256" key="1">
    <source>
        <dbReference type="SAM" id="MobiDB-lite"/>
    </source>
</evidence>
<dbReference type="InterPro" id="IPR035892">
    <property type="entry name" value="C2_domain_sf"/>
</dbReference>
<evidence type="ECO:0008006" key="4">
    <source>
        <dbReference type="Google" id="ProtNLM"/>
    </source>
</evidence>
<sequence length="459" mass="51577">MSRPTPRPPLSFVSQRDSFDNNRHRITSITVRLDEVKIPEGKDVALEHHDSRFQIKYRFPCLESVSRRLMNEQHSIGHLRSSRRIEFKHRITVPINCAGKDDIAGLWEKQLLRIHLMANEEELGVAKVDLKKLLTFPFSLVERIYFKSRESTLYPSAEISIELNSSNASFMDQLLANRRQILDPIGGMWPTRGRARSASRQGGSSTQSSRVPSRESRAPSLPRVPPLRGLSSRRSPAPLRDLNGRRSPMSSVVSSLSDDVFHPPSRAAATPAITREEVPRYVSPSSYAVPVRSRTHPAARTVARAPEYRAVRVNIVSARRIPEVIINSEGEEEPATFVTVGSEVTELCTPVRHGSSPVWNWSGTARIPRNRKSVVLRLKHRRRDGSEKILGVAVVECDQTRGMQEMPMSIMTSSKEEALPILKVQVYEESSSPVPSESESVIEARLGRTIGQLKRNLRA</sequence>
<evidence type="ECO:0000313" key="2">
    <source>
        <dbReference type="EMBL" id="KAK0419829.1"/>
    </source>
</evidence>
<reference evidence="2" key="1">
    <citation type="submission" date="2023-06" db="EMBL/GenBank/DDBJ databases">
        <title>Genomic analysis of the entomopathogenic nematode Steinernema hermaphroditum.</title>
        <authorList>
            <person name="Schwarz E.M."/>
            <person name="Heppert J.K."/>
            <person name="Baniya A."/>
            <person name="Schwartz H.T."/>
            <person name="Tan C.-H."/>
            <person name="Antoshechkin I."/>
            <person name="Sternberg P.W."/>
            <person name="Goodrich-Blair H."/>
            <person name="Dillman A.R."/>
        </authorList>
    </citation>
    <scope>NUCLEOTIDE SEQUENCE</scope>
    <source>
        <strain evidence="2">PS9179</strain>
        <tissue evidence="2">Whole animal</tissue>
    </source>
</reference>
<accession>A0AA39IB95</accession>
<dbReference type="Gene3D" id="2.60.40.150">
    <property type="entry name" value="C2 domain"/>
    <property type="match status" value="1"/>
</dbReference>
<evidence type="ECO:0000313" key="3">
    <source>
        <dbReference type="Proteomes" id="UP001175271"/>
    </source>
</evidence>